<proteinExistence type="inferred from homology"/>
<dbReference type="RefSeq" id="WP_006914221.1">
    <property type="nucleotide sequence ID" value="NZ_AFNV02000003.1"/>
</dbReference>
<comment type="similarity">
    <text evidence="1 2">Belongs to the metallophosphoesterase superfamily. YfcE family.</text>
</comment>
<dbReference type="eggNOG" id="COG0622">
    <property type="taxonomic scope" value="Bacteria"/>
</dbReference>
<evidence type="ECO:0000313" key="5">
    <source>
        <dbReference type="Proteomes" id="UP000006242"/>
    </source>
</evidence>
<dbReference type="InterPro" id="IPR000979">
    <property type="entry name" value="Phosphodiesterase_MJ0936/Vps29"/>
</dbReference>
<dbReference type="Proteomes" id="UP000006242">
    <property type="component" value="Unassembled WGS sequence"/>
</dbReference>
<reference evidence="4 5" key="1">
    <citation type="journal article" date="2011" name="J. Bacteriol.">
        <title>Genome sequence of Salinisphaera shabanensis, a gammaproteobacterium from the harsh, variable environment of the brine-seawater interface of the Shaban Deep in the Red Sea.</title>
        <authorList>
            <person name="Antunes A."/>
            <person name="Alam I."/>
            <person name="Bajic V.B."/>
            <person name="Stingl U."/>
        </authorList>
    </citation>
    <scope>NUCLEOTIDE SEQUENCE [LARGE SCALE GENOMIC DNA]</scope>
    <source>
        <strain evidence="4 5">E1L3A</strain>
    </source>
</reference>
<comment type="cofactor">
    <cofactor evidence="2">
        <name>a divalent metal cation</name>
        <dbReference type="ChEBI" id="CHEBI:60240"/>
    </cofactor>
</comment>
<evidence type="ECO:0000313" key="4">
    <source>
        <dbReference type="EMBL" id="ERJ20377.1"/>
    </source>
</evidence>
<dbReference type="Gene3D" id="3.60.21.10">
    <property type="match status" value="1"/>
</dbReference>
<dbReference type="NCBIfam" id="TIGR00040">
    <property type="entry name" value="yfcE"/>
    <property type="match status" value="1"/>
</dbReference>
<evidence type="ECO:0000256" key="2">
    <source>
        <dbReference type="RuleBase" id="RU362039"/>
    </source>
</evidence>
<accession>F7QAP9</accession>
<dbReference type="InterPro" id="IPR024654">
    <property type="entry name" value="Calcineurin-like_PHP_lpxH"/>
</dbReference>
<protein>
    <recommendedName>
        <fullName evidence="2">Phosphoesterase</fullName>
        <ecNumber evidence="2">3.1.4.-</ecNumber>
    </recommendedName>
</protein>
<keyword evidence="2" id="KW-0479">Metal-binding</keyword>
<dbReference type="STRING" id="1033802.SSPSH_000487"/>
<feature type="domain" description="Calcineurin-like phosphoesterase" evidence="3">
    <location>
        <begin position="1"/>
        <end position="132"/>
    </location>
</feature>
<dbReference type="EC" id="3.1.4.-" evidence="2"/>
<dbReference type="EMBL" id="AFNV02000003">
    <property type="protein sequence ID" value="ERJ20377.1"/>
    <property type="molecule type" value="Genomic_DNA"/>
</dbReference>
<dbReference type="GO" id="GO:0046872">
    <property type="term" value="F:metal ion binding"/>
    <property type="evidence" value="ECO:0007669"/>
    <property type="project" value="UniProtKB-KW"/>
</dbReference>
<dbReference type="SUPFAM" id="SSF56300">
    <property type="entry name" value="Metallo-dependent phosphatases"/>
    <property type="match status" value="1"/>
</dbReference>
<dbReference type="InterPro" id="IPR029052">
    <property type="entry name" value="Metallo-depent_PP-like"/>
</dbReference>
<evidence type="ECO:0000259" key="3">
    <source>
        <dbReference type="Pfam" id="PF12850"/>
    </source>
</evidence>
<comment type="caution">
    <text evidence="4">The sequence shown here is derived from an EMBL/GenBank/DDBJ whole genome shotgun (WGS) entry which is preliminary data.</text>
</comment>
<organism evidence="4 5">
    <name type="scientific">Salinisphaera shabanensis E1L3A</name>
    <dbReference type="NCBI Taxonomy" id="1033802"/>
    <lineage>
        <taxon>Bacteria</taxon>
        <taxon>Pseudomonadati</taxon>
        <taxon>Pseudomonadota</taxon>
        <taxon>Gammaproteobacteria</taxon>
        <taxon>Salinisphaerales</taxon>
        <taxon>Salinisphaeraceae</taxon>
        <taxon>Salinisphaera</taxon>
    </lineage>
</organism>
<name>F7QAP9_9GAMM</name>
<keyword evidence="5" id="KW-1185">Reference proteome</keyword>
<dbReference type="OrthoDB" id="9785951at2"/>
<dbReference type="AlphaFoldDB" id="F7QAP9"/>
<gene>
    <name evidence="4" type="ORF">SSPSH_000487</name>
</gene>
<sequence>MRIALIADTHGHIDPRIADAVRGADVLVHAGDVGDGIEAAITPLAEQIVIVQGNNDPGDSGWPESEVLDLPGGKLAVIHGDQWPAKTRHRKLRERFPHAQAIVCGHSHRRVQDTDETPWVLNPGAAGRSRAYGGPGWIELIAESGQWQLRAEAFEPLAKRQRKRS</sequence>
<dbReference type="Pfam" id="PF12850">
    <property type="entry name" value="Metallophos_2"/>
    <property type="match status" value="1"/>
</dbReference>
<dbReference type="GO" id="GO:0016787">
    <property type="term" value="F:hydrolase activity"/>
    <property type="evidence" value="ECO:0007669"/>
    <property type="project" value="UniProtKB-UniRule"/>
</dbReference>
<reference evidence="4 5" key="2">
    <citation type="journal article" date="2013" name="PLoS ONE">
        <title>INDIGO - INtegrated Data Warehouse of MIcrobial GenOmes with Examples from the Red Sea Extremophiles.</title>
        <authorList>
            <person name="Alam I."/>
            <person name="Antunes A."/>
            <person name="Kamau A.A."/>
            <person name="Ba Alawi W."/>
            <person name="Kalkatawi M."/>
            <person name="Stingl U."/>
            <person name="Bajic V.B."/>
        </authorList>
    </citation>
    <scope>NUCLEOTIDE SEQUENCE [LARGE SCALE GENOMIC DNA]</scope>
    <source>
        <strain evidence="4 5">E1L3A</strain>
    </source>
</reference>
<evidence type="ECO:0000256" key="1">
    <source>
        <dbReference type="ARBA" id="ARBA00008950"/>
    </source>
</evidence>